<feature type="compositionally biased region" description="Basic and acidic residues" evidence="3">
    <location>
        <begin position="523"/>
        <end position="539"/>
    </location>
</feature>
<dbReference type="OrthoDB" id="9990815at2759"/>
<dbReference type="AlphaFoldDB" id="A0A3S3QA96"/>
<dbReference type="GO" id="GO:0009887">
    <property type="term" value="P:animal organ morphogenesis"/>
    <property type="evidence" value="ECO:0007669"/>
    <property type="project" value="UniProtKB-ARBA"/>
</dbReference>
<dbReference type="GO" id="GO:0071944">
    <property type="term" value="C:cell periphery"/>
    <property type="evidence" value="ECO:0007669"/>
    <property type="project" value="UniProtKB-ARBA"/>
</dbReference>
<feature type="region of interest" description="Disordered" evidence="3">
    <location>
        <begin position="508"/>
        <end position="588"/>
    </location>
</feature>
<dbReference type="PROSITE" id="PS50057">
    <property type="entry name" value="FERM_3"/>
    <property type="match status" value="1"/>
</dbReference>
<dbReference type="GO" id="GO:0005085">
    <property type="term" value="F:guanyl-nucleotide exchange factor activity"/>
    <property type="evidence" value="ECO:0007669"/>
    <property type="project" value="InterPro"/>
</dbReference>
<dbReference type="Gene3D" id="1.20.900.10">
    <property type="entry name" value="Dbl homology (DH) domain"/>
    <property type="match status" value="1"/>
</dbReference>
<dbReference type="InterPro" id="IPR019749">
    <property type="entry name" value="Band_41_domain"/>
</dbReference>
<dbReference type="InterPro" id="IPR041788">
    <property type="entry name" value="FARP1/FARP2/FRMD7_FERM_C"/>
</dbReference>
<dbReference type="FunFam" id="2.30.29.30:FF:000002">
    <property type="entry name" value="Band 4.1-like protein 5 isoform 1"/>
    <property type="match status" value="1"/>
</dbReference>
<feature type="compositionally biased region" description="Low complexity" evidence="3">
    <location>
        <begin position="441"/>
        <end position="456"/>
    </location>
</feature>
<dbReference type="SMART" id="SM00295">
    <property type="entry name" value="B41"/>
    <property type="match status" value="1"/>
</dbReference>
<reference evidence="7 8" key="1">
    <citation type="journal article" date="2018" name="Gigascience">
        <title>Genomes of trombidid mites reveal novel predicted allergens and laterally-transferred genes associated with secondary metabolism.</title>
        <authorList>
            <person name="Dong X."/>
            <person name="Chaisiri K."/>
            <person name="Xia D."/>
            <person name="Armstrong S.D."/>
            <person name="Fang Y."/>
            <person name="Donnelly M.J."/>
            <person name="Kadowaki T."/>
            <person name="McGarry J.W."/>
            <person name="Darby A.C."/>
            <person name="Makepeace B.L."/>
        </authorList>
    </citation>
    <scope>NUCLEOTIDE SEQUENCE [LARGE SCALE GENOMIC DNA]</scope>
    <source>
        <strain evidence="7">UoL-WK</strain>
    </source>
</reference>
<dbReference type="SMART" id="SM00233">
    <property type="entry name" value="PH"/>
    <property type="match status" value="1"/>
</dbReference>
<dbReference type="CDD" id="cd14473">
    <property type="entry name" value="FERM_B-lobe"/>
    <property type="match status" value="1"/>
</dbReference>
<dbReference type="Pfam" id="PF09379">
    <property type="entry name" value="FERM_N"/>
    <property type="match status" value="1"/>
</dbReference>
<dbReference type="PROSITE" id="PS00660">
    <property type="entry name" value="FERM_1"/>
    <property type="match status" value="1"/>
</dbReference>
<keyword evidence="8" id="KW-1185">Reference proteome</keyword>
<dbReference type="SMART" id="SM01196">
    <property type="entry name" value="FERM_C"/>
    <property type="match status" value="1"/>
</dbReference>
<feature type="region of interest" description="Disordered" evidence="3">
    <location>
        <begin position="431"/>
        <end position="457"/>
    </location>
</feature>
<evidence type="ECO:0000259" key="5">
    <source>
        <dbReference type="PROSITE" id="PS50010"/>
    </source>
</evidence>
<dbReference type="Pfam" id="PF00373">
    <property type="entry name" value="FERM_M"/>
    <property type="match status" value="1"/>
</dbReference>
<feature type="compositionally biased region" description="Basic and acidic residues" evidence="3">
    <location>
        <begin position="548"/>
        <end position="558"/>
    </location>
</feature>
<comment type="caution">
    <text evidence="7">The sequence shown here is derived from an EMBL/GenBank/DDBJ whole genome shotgun (WGS) entry which is preliminary data.</text>
</comment>
<name>A0A3S3QA96_9ACAR</name>
<evidence type="ECO:0000256" key="1">
    <source>
        <dbReference type="ARBA" id="ARBA00004282"/>
    </source>
</evidence>
<sequence length="1120" mass="128374">MAIESKANNECESSESSNNRQQNREKKCKSSKTLSIAVHFLDNSVTTFIVQSKALGKWLFEQVCNMLNLIECDYFGLEYFDINNTHYWIDVEKPITRQLSFNYANPQVYFALKFYTPDPSRLEDELTRFDDLHSLVNHQIILYYSYLCALQIKKDLAEGVLQCNENTASLMASYILQAEIGDFNPDEYEDQNYVTKFKLIPHQDASFEWKVMENHKKHIGQSPAEADINLLETARRCELYGVKLTPVTDTEGVPLNLSVNHTGVLIFQNMTKVNTFTWSKIRKLSFKRKRFLIKLHKEDYFGDVVEFLFNSRNECKNFWKKCIEQHTFFRCPTVKKPVKSKGIIFSRGSSFRYSGRTQQQIMEYVKQGCIKRNQFQRSNSARTSGRRNSDGLDTSKIPEPILPVSAPNLDHIKPSTSMVFDSQRSQSALGCRTEAQEQRFLSTGSSSELKESLSGSNDLSLDAQETICNNLVSHEADNTSRDTYPEKCDESCDSTINTCDNLDASLKSSHATESNTMSFSRSNDTKTPIDKNETEEQNLKKSQPKKLSNSEKKEDEKISYVAHRQQKSRSRKKTANRGSDIEQKRRALSAPRCRHDLIRFDPKANKISPSLFAHTKQLGNSKKSKNYCELHYVLVHSLPSLESFSSQDDTFVDPIEEIISKKVENLLSNKSKSLSMQTTSADELNHSVNTLSSSSNIKEKTVSLPNDDQSDNILENESDFGSFEFSLDCDAKERQSLRQNIIEFYLKAHHPDDFDVEQLDSLKSINSNVPLSWDSNGTLEGSQSSTNQCLNVADSSDACFKDLKMSEIKNSFLETLCSLLDFHRKYFKKLEYLLSQWETSLAENDSQQINVSFKEVFADIIPLLFNYEHFYENLPKLIDKVNNDFHSNNEFELNCRNFETRKGCYLPFTSFVLKPAFHVITYKSILERFLQILESKNKEDISSFKNVVEIVNKFIVEHSHILRNLMFLREGCLLKLSKKGYQQRIFFLFSDILIYCSRSSSQNHQFKIHGSMPLKNIMIEESERKIGVTYGFTIYGGDRALMVAASSAHERQLWIQEITSASFHCANETENFMPTISLSEEVLEKIDSLLSQNGDGNSSNHLSKTAVLVSMIIILHSQTV</sequence>
<evidence type="ECO:0000259" key="4">
    <source>
        <dbReference type="PROSITE" id="PS50003"/>
    </source>
</evidence>
<dbReference type="EMBL" id="NCKU01000187">
    <property type="protein sequence ID" value="RWS16703.1"/>
    <property type="molecule type" value="Genomic_DNA"/>
</dbReference>
<dbReference type="PROSITE" id="PS50010">
    <property type="entry name" value="DH_2"/>
    <property type="match status" value="1"/>
</dbReference>
<evidence type="ECO:0000313" key="7">
    <source>
        <dbReference type="EMBL" id="RWS16703.1"/>
    </source>
</evidence>
<dbReference type="GO" id="GO:0048731">
    <property type="term" value="P:system development"/>
    <property type="evidence" value="ECO:0007669"/>
    <property type="project" value="UniProtKB-ARBA"/>
</dbReference>
<dbReference type="InterPro" id="IPR018980">
    <property type="entry name" value="FERM_PH-like_C"/>
</dbReference>
<dbReference type="Gene3D" id="3.10.20.90">
    <property type="entry name" value="Phosphatidylinositol 3-kinase Catalytic Subunit, Chain A, domain 1"/>
    <property type="match status" value="1"/>
</dbReference>
<dbReference type="InterPro" id="IPR019747">
    <property type="entry name" value="FERM_CS"/>
</dbReference>
<feature type="region of interest" description="Disordered" evidence="3">
    <location>
        <begin position="1"/>
        <end position="26"/>
    </location>
</feature>
<dbReference type="InterPro" id="IPR001849">
    <property type="entry name" value="PH_domain"/>
</dbReference>
<dbReference type="InterPro" id="IPR029071">
    <property type="entry name" value="Ubiquitin-like_domsf"/>
</dbReference>
<dbReference type="PROSITE" id="PS50003">
    <property type="entry name" value="PH_DOMAIN"/>
    <property type="match status" value="1"/>
</dbReference>
<dbReference type="InterPro" id="IPR014352">
    <property type="entry name" value="FERM/acyl-CoA-bd_prot_sf"/>
</dbReference>
<dbReference type="InterPro" id="IPR011993">
    <property type="entry name" value="PH-like_dom_sf"/>
</dbReference>
<dbReference type="InterPro" id="IPR018979">
    <property type="entry name" value="FERM_N"/>
</dbReference>
<dbReference type="PANTHER" id="PTHR45858">
    <property type="entry name" value="FERM DOMAIN CONTAINING PROTEIN"/>
    <property type="match status" value="1"/>
</dbReference>
<dbReference type="FunFam" id="3.10.20.90:FF:000040">
    <property type="entry name" value="FERM, RhoGEF and pleckstrin domain-containing protein"/>
    <property type="match status" value="1"/>
</dbReference>
<dbReference type="InterPro" id="IPR019748">
    <property type="entry name" value="FERM_central"/>
</dbReference>
<dbReference type="FunFam" id="1.20.80.10:FF:000005">
    <property type="entry name" value="FERM, RhoGEF and pleckstrin domain-containing protein 1"/>
    <property type="match status" value="1"/>
</dbReference>
<dbReference type="InterPro" id="IPR051835">
    <property type="entry name" value="RAC1-GEF"/>
</dbReference>
<dbReference type="SUPFAM" id="SSF50729">
    <property type="entry name" value="PH domain-like"/>
    <property type="match status" value="2"/>
</dbReference>
<dbReference type="Pfam" id="PF00621">
    <property type="entry name" value="RhoGEF"/>
    <property type="match status" value="1"/>
</dbReference>
<feature type="compositionally biased region" description="Polar residues" evidence="3">
    <location>
        <begin position="508"/>
        <end position="522"/>
    </location>
</feature>
<dbReference type="PANTHER" id="PTHR45858:SF5">
    <property type="entry name" value="MOESIN_EZRIN_RADIXIN HOMOLOG 1"/>
    <property type="match status" value="1"/>
</dbReference>
<evidence type="ECO:0000259" key="6">
    <source>
        <dbReference type="PROSITE" id="PS50057"/>
    </source>
</evidence>
<feature type="domain" description="FERM" evidence="6">
    <location>
        <begin position="34"/>
        <end position="333"/>
    </location>
</feature>
<evidence type="ECO:0000256" key="2">
    <source>
        <dbReference type="ARBA" id="ARBA00022949"/>
    </source>
</evidence>
<feature type="domain" description="PH" evidence="4">
    <location>
        <begin position="966"/>
        <end position="1063"/>
    </location>
</feature>
<feature type="region of interest" description="Disordered" evidence="3">
    <location>
        <begin position="376"/>
        <end position="403"/>
    </location>
</feature>
<dbReference type="Pfam" id="PF09380">
    <property type="entry name" value="FERM_C"/>
    <property type="match status" value="1"/>
</dbReference>
<dbReference type="InterPro" id="IPR000299">
    <property type="entry name" value="FERM_domain"/>
</dbReference>
<dbReference type="CDD" id="cd13193">
    <property type="entry name" value="FERM_C_FARP1-like"/>
    <property type="match status" value="1"/>
</dbReference>
<feature type="compositionally biased region" description="Basic residues" evidence="3">
    <location>
        <begin position="564"/>
        <end position="575"/>
    </location>
</feature>
<dbReference type="SUPFAM" id="SSF48065">
    <property type="entry name" value="DBL homology domain (DH-domain)"/>
    <property type="match status" value="1"/>
</dbReference>
<dbReference type="Pfam" id="PF00169">
    <property type="entry name" value="PH"/>
    <property type="match status" value="1"/>
</dbReference>
<dbReference type="SUPFAM" id="SSF54236">
    <property type="entry name" value="Ubiquitin-like"/>
    <property type="match status" value="1"/>
</dbReference>
<dbReference type="SMART" id="SM01195">
    <property type="entry name" value="FA"/>
    <property type="match status" value="1"/>
</dbReference>
<dbReference type="InterPro" id="IPR035963">
    <property type="entry name" value="FERM_2"/>
</dbReference>
<keyword evidence="2" id="KW-0965">Cell junction</keyword>
<organism evidence="7 8">
    <name type="scientific">Dinothrombium tinctorium</name>
    <dbReference type="NCBI Taxonomy" id="1965070"/>
    <lineage>
        <taxon>Eukaryota</taxon>
        <taxon>Metazoa</taxon>
        <taxon>Ecdysozoa</taxon>
        <taxon>Arthropoda</taxon>
        <taxon>Chelicerata</taxon>
        <taxon>Arachnida</taxon>
        <taxon>Acari</taxon>
        <taxon>Acariformes</taxon>
        <taxon>Trombidiformes</taxon>
        <taxon>Prostigmata</taxon>
        <taxon>Anystina</taxon>
        <taxon>Parasitengona</taxon>
        <taxon>Trombidioidea</taxon>
        <taxon>Trombidiidae</taxon>
        <taxon>Dinothrombium</taxon>
    </lineage>
</organism>
<protein>
    <submittedName>
        <fullName evidence="7">FERM: RhoGEF and pleckstrin domain-containing protein 1-like isoform X2</fullName>
    </submittedName>
</protein>
<dbReference type="PRINTS" id="PR00935">
    <property type="entry name" value="BAND41"/>
</dbReference>
<feature type="domain" description="DH" evidence="5">
    <location>
        <begin position="806"/>
        <end position="961"/>
    </location>
</feature>
<dbReference type="GO" id="GO:0070161">
    <property type="term" value="C:anchoring junction"/>
    <property type="evidence" value="ECO:0007669"/>
    <property type="project" value="UniProtKB-SubCell"/>
</dbReference>
<dbReference type="Pfam" id="PF08736">
    <property type="entry name" value="FA"/>
    <property type="match status" value="1"/>
</dbReference>
<feature type="compositionally biased region" description="Low complexity" evidence="3">
    <location>
        <begin position="1"/>
        <end position="21"/>
    </location>
</feature>
<gene>
    <name evidence="7" type="ORF">B4U79_06950</name>
</gene>
<proteinExistence type="predicted"/>
<accession>A0A3S3QA96</accession>
<dbReference type="CDD" id="cd17098">
    <property type="entry name" value="FERM_F1_FARP1_like"/>
    <property type="match status" value="1"/>
</dbReference>
<dbReference type="SUPFAM" id="SSF47031">
    <property type="entry name" value="Second domain of FERM"/>
    <property type="match status" value="1"/>
</dbReference>
<dbReference type="Gene3D" id="2.30.29.30">
    <property type="entry name" value="Pleckstrin-homology domain (PH domain)/Phosphotyrosine-binding domain (PTB)"/>
    <property type="match status" value="2"/>
</dbReference>
<dbReference type="InterPro" id="IPR000219">
    <property type="entry name" value="DH_dom"/>
</dbReference>
<evidence type="ECO:0000313" key="8">
    <source>
        <dbReference type="Proteomes" id="UP000285301"/>
    </source>
</evidence>
<dbReference type="InterPro" id="IPR014847">
    <property type="entry name" value="FA"/>
</dbReference>
<evidence type="ECO:0000256" key="3">
    <source>
        <dbReference type="SAM" id="MobiDB-lite"/>
    </source>
</evidence>
<dbReference type="Proteomes" id="UP000285301">
    <property type="component" value="Unassembled WGS sequence"/>
</dbReference>
<dbReference type="Gene3D" id="1.20.80.10">
    <property type="match status" value="1"/>
</dbReference>
<comment type="subcellular location">
    <subcellularLocation>
        <location evidence="1">Cell junction</location>
    </subcellularLocation>
</comment>
<dbReference type="STRING" id="1965070.A0A3S3QA96"/>
<dbReference type="CDD" id="cd01220">
    <property type="entry name" value="PH1_FARP1-like"/>
    <property type="match status" value="1"/>
</dbReference>
<dbReference type="InterPro" id="IPR035899">
    <property type="entry name" value="DBL_dom_sf"/>
</dbReference>